<comment type="similarity">
    <text evidence="1">Belongs to the glycosyl hydrolase 43 family.</text>
</comment>
<dbReference type="EMBL" id="SVER01000027">
    <property type="protein sequence ID" value="MBE5920214.1"/>
    <property type="molecule type" value="Genomic_DNA"/>
</dbReference>
<feature type="signal peptide" evidence="6">
    <location>
        <begin position="1"/>
        <end position="32"/>
    </location>
</feature>
<dbReference type="Pfam" id="PF04616">
    <property type="entry name" value="Glyco_hydro_43"/>
    <property type="match status" value="1"/>
</dbReference>
<feature type="transmembrane region" description="Helical" evidence="5">
    <location>
        <begin position="1164"/>
        <end position="1184"/>
    </location>
</feature>
<keyword evidence="5" id="KW-0472">Membrane</keyword>
<dbReference type="GO" id="GO:0005975">
    <property type="term" value="P:carbohydrate metabolic process"/>
    <property type="evidence" value="ECO:0007669"/>
    <property type="project" value="InterPro"/>
</dbReference>
<evidence type="ECO:0000313" key="8">
    <source>
        <dbReference type="Proteomes" id="UP000766246"/>
    </source>
</evidence>
<keyword evidence="5" id="KW-0812">Transmembrane</keyword>
<dbReference type="Proteomes" id="UP000766246">
    <property type="component" value="Unassembled WGS sequence"/>
</dbReference>
<keyword evidence="6" id="KW-0732">Signal</keyword>
<feature type="compositionally biased region" description="Low complexity" evidence="4">
    <location>
        <begin position="1069"/>
        <end position="1104"/>
    </location>
</feature>
<evidence type="ECO:0000256" key="6">
    <source>
        <dbReference type="SAM" id="SignalP"/>
    </source>
</evidence>
<evidence type="ECO:0008006" key="9">
    <source>
        <dbReference type="Google" id="ProtNLM"/>
    </source>
</evidence>
<reference evidence="7" key="1">
    <citation type="submission" date="2019-04" db="EMBL/GenBank/DDBJ databases">
        <title>Evolution of Biomass-Degrading Anaerobic Consortia Revealed by Metagenomics.</title>
        <authorList>
            <person name="Peng X."/>
        </authorList>
    </citation>
    <scope>NUCLEOTIDE SEQUENCE</scope>
    <source>
        <strain evidence="7">SIG311</strain>
    </source>
</reference>
<feature type="compositionally biased region" description="Acidic residues" evidence="4">
    <location>
        <begin position="1111"/>
        <end position="1128"/>
    </location>
</feature>
<dbReference type="InterPro" id="IPR006710">
    <property type="entry name" value="Glyco_hydro_43"/>
</dbReference>
<dbReference type="GO" id="GO:0030246">
    <property type="term" value="F:carbohydrate binding"/>
    <property type="evidence" value="ECO:0007669"/>
    <property type="project" value="InterPro"/>
</dbReference>
<dbReference type="InterPro" id="IPR013783">
    <property type="entry name" value="Ig-like_fold"/>
</dbReference>
<dbReference type="Gene3D" id="2.115.10.20">
    <property type="entry name" value="Glycosyl hydrolase domain, family 43"/>
    <property type="match status" value="1"/>
</dbReference>
<evidence type="ECO:0000313" key="7">
    <source>
        <dbReference type="EMBL" id="MBE5920214.1"/>
    </source>
</evidence>
<dbReference type="Gene3D" id="2.60.40.1120">
    <property type="entry name" value="Carboxypeptidase-like, regulatory domain"/>
    <property type="match status" value="1"/>
</dbReference>
<feature type="compositionally biased region" description="Low complexity" evidence="4">
    <location>
        <begin position="1017"/>
        <end position="1055"/>
    </location>
</feature>
<dbReference type="PANTHER" id="PTHR22925:SF3">
    <property type="entry name" value="GLYCOSYL HYDROLASE FAMILY PROTEIN 43"/>
    <property type="match status" value="1"/>
</dbReference>
<dbReference type="InterPro" id="IPR023296">
    <property type="entry name" value="Glyco_hydro_beta-prop_sf"/>
</dbReference>
<dbReference type="CDD" id="cd18823">
    <property type="entry name" value="GH43_RcAra43A-like"/>
    <property type="match status" value="1"/>
</dbReference>
<keyword evidence="5" id="KW-1133">Transmembrane helix</keyword>
<dbReference type="Gene3D" id="2.60.120.260">
    <property type="entry name" value="Galactose-binding domain-like"/>
    <property type="match status" value="2"/>
</dbReference>
<accession>A0A927U8F0</accession>
<dbReference type="Gene3D" id="2.60.40.10">
    <property type="entry name" value="Immunoglobulins"/>
    <property type="match status" value="1"/>
</dbReference>
<dbReference type="GO" id="GO:0004553">
    <property type="term" value="F:hydrolase activity, hydrolyzing O-glycosyl compounds"/>
    <property type="evidence" value="ECO:0007669"/>
    <property type="project" value="InterPro"/>
</dbReference>
<dbReference type="Pfam" id="PF13620">
    <property type="entry name" value="CarboxypepD_reg"/>
    <property type="match status" value="2"/>
</dbReference>
<keyword evidence="2" id="KW-0378">Hydrolase</keyword>
<evidence type="ECO:0000256" key="2">
    <source>
        <dbReference type="ARBA" id="ARBA00022801"/>
    </source>
</evidence>
<evidence type="ECO:0000256" key="4">
    <source>
        <dbReference type="SAM" id="MobiDB-lite"/>
    </source>
</evidence>
<dbReference type="SUPFAM" id="SSF49452">
    <property type="entry name" value="Starch-binding domain-like"/>
    <property type="match status" value="2"/>
</dbReference>
<feature type="region of interest" description="Disordered" evidence="4">
    <location>
        <begin position="999"/>
        <end position="1136"/>
    </location>
</feature>
<dbReference type="SUPFAM" id="SSF75005">
    <property type="entry name" value="Arabinanase/levansucrase/invertase"/>
    <property type="match status" value="1"/>
</dbReference>
<sequence>MGKISKAASVLCAATMLMGGVPIMGTMPTVQAKDTGFQQIKNDTFFKDKDGNFIYSQGGGIFEFDGKYYWYGVKYAEAVTYPETKVLSSENHFVGITCYSSTDLVNWTDEGIIATPEDVYNETIMEGQQAAWVGRLGVTKLTDGTYALLVQHECDDADNSIDNANRGDTKAETDGWSKQVLIMTSDKPNGHFTWNNRVNMKSYIGTTNTGDQTVFVDPATGQGYLLYSYGSGRGKMYLSKVVKGEDGIVTLDESRMIYSGAGREGNCMFEYGGKYYVCASDLYGWNASHGYYLVLDSLDDEYLKSRSVTTNMELMDGASDDYCHVSQTGFFYTVRGSKQDTVIFCGDRWSDFADNGDGYNVWCPLSFDENGKPFFNSVSSWKLNAQTGEWKVASDNNYVKNGSFDADRITVTDFVGWNEEILDGNGNITNNKDCVTGKYALIMSGQGAYEEQISQTLLSTKDVALADGIYDFSAKIKNTEGFSDLSLYATSGGVTYGQKVLTANEAYTEVTLKNVVVENGQVTIGIHAKGDGATVYADDLTFKKSDVKDYATGTLTGKISGDSATTGKTVKVKATDAEGRYFEKSVALTEGESEYKLEHIPAGNYSIEASGDGVAIKMDDAAKDNTVAPIKAISTTGTVNGRVVTKAGKALAGVKVELSGEGKEFEATTDENGEYSFDDVNQGSYSIKYSLSGYSLASGGEAETKVAAGFTTVKSDAMMGKELGKVAGTVRNASGDVVSDALVIARPSEADYGNRYETRTDSDGHFEFESLPGGEYVIVATSTPDKQYDSLPTTAGKITVSSTKSMDISLRFGDDKTSNINNPTFDGKSVSGWTNGGDAGGCRTGKNQSHGTYDLAPWANSDFKVDTYQKIEGLDNGYYVVSGFGHGDYGSDDDLCLYATNGDGETYTDTIARGNGPYELYAVKIKVTYGTLTIGIKGNMSSGKWANIDDFHLGYLGDDISISTETVEQESEELDPDYIPTEAVSPESIEEMTLVGTSTAVVKKTSKEDNSKTDGNTSSGTKPSGQTSGSSSQSGSSSNAGAGSASQSSKPAASGNTIASGNTAGGDKATTANSGGAGALSAGSNASANNTQARRNNTARSNQQVAATNDVSEDNTDVTVEDSTDTTVDDSTLSTNNDTTEIAEDTVPAAGEDTTLADDNKSNIGFILAIVGVVALAGAGLAALKFKIFR</sequence>
<dbReference type="InterPro" id="IPR013784">
    <property type="entry name" value="Carb-bd-like_fold"/>
</dbReference>
<evidence type="ECO:0000256" key="3">
    <source>
        <dbReference type="ARBA" id="ARBA00023295"/>
    </source>
</evidence>
<keyword evidence="3" id="KW-0326">Glycosidase</keyword>
<comment type="caution">
    <text evidence="7">The sequence shown here is derived from an EMBL/GenBank/DDBJ whole genome shotgun (WGS) entry which is preliminary data.</text>
</comment>
<evidence type="ECO:0000256" key="5">
    <source>
        <dbReference type="SAM" id="Phobius"/>
    </source>
</evidence>
<feature type="chain" id="PRO_5037024173" description="Beta-xylosidase" evidence="6">
    <location>
        <begin position="33"/>
        <end position="1190"/>
    </location>
</feature>
<gene>
    <name evidence="7" type="ORF">E7272_10275</name>
</gene>
<evidence type="ECO:0000256" key="1">
    <source>
        <dbReference type="ARBA" id="ARBA00009865"/>
    </source>
</evidence>
<protein>
    <recommendedName>
        <fullName evidence="9">Beta-xylosidase</fullName>
    </recommendedName>
</protein>
<dbReference type="PANTHER" id="PTHR22925">
    <property type="entry name" value="GLYCOSYL HYDROLASE 43 FAMILY MEMBER"/>
    <property type="match status" value="1"/>
</dbReference>
<name>A0A927U8F0_9FIRM</name>
<organism evidence="7 8">
    <name type="scientific">Pseudobutyrivibrio ruminis</name>
    <dbReference type="NCBI Taxonomy" id="46206"/>
    <lineage>
        <taxon>Bacteria</taxon>
        <taxon>Bacillati</taxon>
        <taxon>Bacillota</taxon>
        <taxon>Clostridia</taxon>
        <taxon>Lachnospirales</taxon>
        <taxon>Lachnospiraceae</taxon>
        <taxon>Pseudobutyrivibrio</taxon>
    </lineage>
</organism>
<dbReference type="AlphaFoldDB" id="A0A927U8F0"/>
<proteinExistence type="inferred from homology"/>